<evidence type="ECO:0000259" key="7">
    <source>
        <dbReference type="Pfam" id="PF25967"/>
    </source>
</evidence>
<dbReference type="FunFam" id="2.40.420.20:FF:000001">
    <property type="entry name" value="Efflux RND transporter periplasmic adaptor subunit"/>
    <property type="match status" value="1"/>
</dbReference>
<evidence type="ECO:0000256" key="3">
    <source>
        <dbReference type="SAM" id="SignalP"/>
    </source>
</evidence>
<dbReference type="InterPro" id="IPR058626">
    <property type="entry name" value="MdtA-like_b-barrel"/>
</dbReference>
<feature type="domain" description="Multidrug resistance protein MdtA-like alpha-helical hairpin" evidence="4">
    <location>
        <begin position="112"/>
        <end position="180"/>
    </location>
</feature>
<evidence type="ECO:0000256" key="1">
    <source>
        <dbReference type="ARBA" id="ARBA00004196"/>
    </source>
</evidence>
<dbReference type="GO" id="GO:0022857">
    <property type="term" value="F:transmembrane transporter activity"/>
    <property type="evidence" value="ECO:0007669"/>
    <property type="project" value="InterPro"/>
</dbReference>
<reference evidence="8" key="1">
    <citation type="submission" date="2016-04" db="EMBL/GenBank/DDBJ databases">
        <authorList>
            <person name="Evans L.H."/>
            <person name="Alamgir A."/>
            <person name="Owens N."/>
            <person name="Weber N.D."/>
            <person name="Virtaneva K."/>
            <person name="Barbian K."/>
            <person name="Babar A."/>
            <person name="Rosenke K."/>
        </authorList>
    </citation>
    <scope>NUCLEOTIDE SEQUENCE</scope>
    <source>
        <strain evidence="8">86</strain>
    </source>
</reference>
<feature type="domain" description="Multidrug resistance protein MdtA-like barrel-sandwich hybrid" evidence="5">
    <location>
        <begin position="71"/>
        <end position="212"/>
    </location>
</feature>
<feature type="domain" description="Multidrug resistance protein MdtA-like beta-barrel" evidence="6">
    <location>
        <begin position="218"/>
        <end position="302"/>
    </location>
</feature>
<evidence type="ECO:0000313" key="8">
    <source>
        <dbReference type="EMBL" id="SBW11829.1"/>
    </source>
</evidence>
<dbReference type="Gene3D" id="1.10.287.470">
    <property type="entry name" value="Helix hairpin bin"/>
    <property type="match status" value="1"/>
</dbReference>
<dbReference type="PANTHER" id="PTHR30158">
    <property type="entry name" value="ACRA/E-RELATED COMPONENT OF DRUG EFFLUX TRANSPORTER"/>
    <property type="match status" value="1"/>
</dbReference>
<sequence length="392" mass="40896">MPRFKTLLLAMAGLSMIGALAAAAFEFSGRTARAEAAPAAPPAVRVSVATVERREVVRWEDYSGRLEAVDRVDVRARVAGQVEAVHFREGGLVAKGDLLVTLDQAPYRAAVARAEAEVARAEARAAFTARELGRANKLSESGNIPLREVDTRANAHREADAALRAAKAALETARLDLSYTEVRAPVAGRVGRAEVTPGNLVAAGADAPVLTTLVSVSPIYARFDAGEATVMAALAEVRGGGADALSRIPVEMSPSGGGAPVAGRVQMIDNRVDAASGTIGVRAVFDNPDGLLIPGQFARMRLGQAAAHPELVVSERAVGTDQDKKFVFVVGDDDRAQYRAVVLGPAVDGGRIVASGLEAGERVIVNGLQRVRPGVQVAPEAVAMAPRALAQR</sequence>
<dbReference type="PANTHER" id="PTHR30158:SF10">
    <property type="entry name" value="CATION EFFLUX PUMP"/>
    <property type="match status" value="1"/>
</dbReference>
<dbReference type="Pfam" id="PF25876">
    <property type="entry name" value="HH_MFP_RND"/>
    <property type="match status" value="1"/>
</dbReference>
<dbReference type="GO" id="GO:0005886">
    <property type="term" value="C:plasma membrane"/>
    <property type="evidence" value="ECO:0007669"/>
    <property type="project" value="TreeGrafter"/>
</dbReference>
<dbReference type="InterPro" id="IPR058624">
    <property type="entry name" value="MdtA-like_HH"/>
</dbReference>
<dbReference type="Gene3D" id="2.40.50.100">
    <property type="match status" value="1"/>
</dbReference>
<evidence type="ECO:0000259" key="6">
    <source>
        <dbReference type="Pfam" id="PF25944"/>
    </source>
</evidence>
<dbReference type="Pfam" id="PF25967">
    <property type="entry name" value="RND-MFP_C"/>
    <property type="match status" value="1"/>
</dbReference>
<dbReference type="GO" id="GO:0030313">
    <property type="term" value="C:cell envelope"/>
    <property type="evidence" value="ECO:0007669"/>
    <property type="project" value="UniProtKB-SubCell"/>
</dbReference>
<proteinExistence type="inferred from homology"/>
<dbReference type="AlphaFoldDB" id="A0A212KJL9"/>
<comment type="subcellular location">
    <subcellularLocation>
        <location evidence="1">Cell envelope</location>
    </subcellularLocation>
</comment>
<feature type="chain" id="PRO_5012871825" evidence="3">
    <location>
        <begin position="22"/>
        <end position="392"/>
    </location>
</feature>
<dbReference type="NCBIfam" id="TIGR01730">
    <property type="entry name" value="RND_mfp"/>
    <property type="match status" value="1"/>
</dbReference>
<feature type="signal peptide" evidence="3">
    <location>
        <begin position="1"/>
        <end position="21"/>
    </location>
</feature>
<evidence type="ECO:0000259" key="4">
    <source>
        <dbReference type="Pfam" id="PF25876"/>
    </source>
</evidence>
<dbReference type="InterPro" id="IPR058627">
    <property type="entry name" value="MdtA-like_C"/>
</dbReference>
<protein>
    <submittedName>
        <fullName evidence="8">RND family efflux transporter MFP subunit</fullName>
    </submittedName>
</protein>
<evidence type="ECO:0000259" key="5">
    <source>
        <dbReference type="Pfam" id="PF25917"/>
    </source>
</evidence>
<dbReference type="Gene3D" id="2.40.420.20">
    <property type="match status" value="1"/>
</dbReference>
<dbReference type="InterPro" id="IPR006143">
    <property type="entry name" value="RND_pump_MFP"/>
</dbReference>
<feature type="domain" description="Multidrug resistance protein MdtA-like C-terminal permuted SH3" evidence="7">
    <location>
        <begin position="312"/>
        <end position="370"/>
    </location>
</feature>
<dbReference type="Pfam" id="PF25944">
    <property type="entry name" value="Beta-barrel_RND"/>
    <property type="match status" value="1"/>
</dbReference>
<dbReference type="Pfam" id="PF25917">
    <property type="entry name" value="BSH_RND"/>
    <property type="match status" value="1"/>
</dbReference>
<name>A0A212KJL9_9PROT</name>
<keyword evidence="3" id="KW-0732">Signal</keyword>
<dbReference type="SUPFAM" id="SSF111369">
    <property type="entry name" value="HlyD-like secretion proteins"/>
    <property type="match status" value="1"/>
</dbReference>
<comment type="similarity">
    <text evidence="2">Belongs to the membrane fusion protein (MFP) (TC 8.A.1) family.</text>
</comment>
<dbReference type="Gene3D" id="2.40.30.170">
    <property type="match status" value="1"/>
</dbReference>
<dbReference type="InterPro" id="IPR058625">
    <property type="entry name" value="MdtA-like_BSH"/>
</dbReference>
<evidence type="ECO:0000256" key="2">
    <source>
        <dbReference type="ARBA" id="ARBA00009477"/>
    </source>
</evidence>
<gene>
    <name evidence="8" type="ORF">KL86APRO_20320</name>
</gene>
<dbReference type="EMBL" id="FLUO01000002">
    <property type="protein sequence ID" value="SBW11829.1"/>
    <property type="molecule type" value="Genomic_DNA"/>
</dbReference>
<dbReference type="GO" id="GO:0046677">
    <property type="term" value="P:response to antibiotic"/>
    <property type="evidence" value="ECO:0007669"/>
    <property type="project" value="TreeGrafter"/>
</dbReference>
<accession>A0A212KJL9</accession>
<organism evidence="8">
    <name type="scientific">uncultured Alphaproteobacteria bacterium</name>
    <dbReference type="NCBI Taxonomy" id="91750"/>
    <lineage>
        <taxon>Bacteria</taxon>
        <taxon>Pseudomonadati</taxon>
        <taxon>Pseudomonadota</taxon>
        <taxon>Alphaproteobacteria</taxon>
        <taxon>environmental samples</taxon>
    </lineage>
</organism>